<dbReference type="OrthoDB" id="9811611at2"/>
<keyword evidence="6" id="KW-1185">Reference proteome</keyword>
<dbReference type="CDD" id="cd17500">
    <property type="entry name" value="RMtype1_S_MmaGORF2198P_TRD1-CR1_like"/>
    <property type="match status" value="1"/>
</dbReference>
<dbReference type="RefSeq" id="WP_146591344.1">
    <property type="nucleotide sequence ID" value="NZ_SJPO01000015.1"/>
</dbReference>
<dbReference type="PANTHER" id="PTHR30408">
    <property type="entry name" value="TYPE-1 RESTRICTION ENZYME ECOKI SPECIFICITY PROTEIN"/>
    <property type="match status" value="1"/>
</dbReference>
<dbReference type="Pfam" id="PF01420">
    <property type="entry name" value="Methylase_S"/>
    <property type="match status" value="1"/>
</dbReference>
<keyword evidence="2" id="KW-0680">Restriction system</keyword>
<dbReference type="PANTHER" id="PTHR30408:SF12">
    <property type="entry name" value="TYPE I RESTRICTION ENZYME MJAVIII SPECIFICITY SUBUNIT"/>
    <property type="match status" value="1"/>
</dbReference>
<dbReference type="EMBL" id="SJPO01000015">
    <property type="protein sequence ID" value="TWT66715.1"/>
    <property type="molecule type" value="Genomic_DNA"/>
</dbReference>
<organism evidence="5 6">
    <name type="scientific">Posidoniimonas polymericola</name>
    <dbReference type="NCBI Taxonomy" id="2528002"/>
    <lineage>
        <taxon>Bacteria</taxon>
        <taxon>Pseudomonadati</taxon>
        <taxon>Planctomycetota</taxon>
        <taxon>Planctomycetia</taxon>
        <taxon>Pirellulales</taxon>
        <taxon>Lacipirellulaceae</taxon>
        <taxon>Posidoniimonas</taxon>
    </lineage>
</organism>
<dbReference type="InterPro" id="IPR044946">
    <property type="entry name" value="Restrct_endonuc_typeI_TRD_sf"/>
</dbReference>
<protein>
    <submittedName>
        <fullName evidence="5">EcoKI restriction-modification system protein HsdS</fullName>
    </submittedName>
</protein>
<gene>
    <name evidence="5" type="ORF">Pla123a_46010</name>
</gene>
<dbReference type="InterPro" id="IPR052021">
    <property type="entry name" value="Type-I_RS_S_subunit"/>
</dbReference>
<dbReference type="AlphaFoldDB" id="A0A5C5XXT2"/>
<evidence type="ECO:0000313" key="5">
    <source>
        <dbReference type="EMBL" id="TWT66715.1"/>
    </source>
</evidence>
<keyword evidence="3" id="KW-0238">DNA-binding</keyword>
<dbReference type="SUPFAM" id="SSF116734">
    <property type="entry name" value="DNA methylase specificity domain"/>
    <property type="match status" value="2"/>
</dbReference>
<reference evidence="5 6" key="1">
    <citation type="submission" date="2019-02" db="EMBL/GenBank/DDBJ databases">
        <title>Deep-cultivation of Planctomycetes and their phenomic and genomic characterization uncovers novel biology.</title>
        <authorList>
            <person name="Wiegand S."/>
            <person name="Jogler M."/>
            <person name="Boedeker C."/>
            <person name="Pinto D."/>
            <person name="Vollmers J."/>
            <person name="Rivas-Marin E."/>
            <person name="Kohn T."/>
            <person name="Peeters S.H."/>
            <person name="Heuer A."/>
            <person name="Rast P."/>
            <person name="Oberbeckmann S."/>
            <person name="Bunk B."/>
            <person name="Jeske O."/>
            <person name="Meyerdierks A."/>
            <person name="Storesund J.E."/>
            <person name="Kallscheuer N."/>
            <person name="Luecker S."/>
            <person name="Lage O.M."/>
            <person name="Pohl T."/>
            <person name="Merkel B.J."/>
            <person name="Hornburger P."/>
            <person name="Mueller R.-W."/>
            <person name="Bruemmer F."/>
            <person name="Labrenz M."/>
            <person name="Spormann A.M."/>
            <person name="Op Den Camp H."/>
            <person name="Overmann J."/>
            <person name="Amann R."/>
            <person name="Jetten M.S.M."/>
            <person name="Mascher T."/>
            <person name="Medema M.H."/>
            <person name="Devos D.P."/>
            <person name="Kaster A.-K."/>
            <person name="Ovreas L."/>
            <person name="Rohde M."/>
            <person name="Galperin M.Y."/>
            <person name="Jogler C."/>
        </authorList>
    </citation>
    <scope>NUCLEOTIDE SEQUENCE [LARGE SCALE GENOMIC DNA]</scope>
    <source>
        <strain evidence="5 6">Pla123a</strain>
    </source>
</reference>
<dbReference type="GO" id="GO:0009307">
    <property type="term" value="P:DNA restriction-modification system"/>
    <property type="evidence" value="ECO:0007669"/>
    <property type="project" value="UniProtKB-KW"/>
</dbReference>
<evidence type="ECO:0000256" key="1">
    <source>
        <dbReference type="ARBA" id="ARBA00010923"/>
    </source>
</evidence>
<dbReference type="Gene3D" id="3.90.220.20">
    <property type="entry name" value="DNA methylase specificity domains"/>
    <property type="match status" value="2"/>
</dbReference>
<evidence type="ECO:0000256" key="3">
    <source>
        <dbReference type="ARBA" id="ARBA00023125"/>
    </source>
</evidence>
<evidence type="ECO:0000313" key="6">
    <source>
        <dbReference type="Proteomes" id="UP000318478"/>
    </source>
</evidence>
<proteinExistence type="inferred from homology"/>
<dbReference type="GO" id="GO:0003677">
    <property type="term" value="F:DNA binding"/>
    <property type="evidence" value="ECO:0007669"/>
    <property type="project" value="UniProtKB-KW"/>
</dbReference>
<name>A0A5C5XXT2_9BACT</name>
<dbReference type="InterPro" id="IPR000055">
    <property type="entry name" value="Restrct_endonuc_typeI_TRD"/>
</dbReference>
<comment type="caution">
    <text evidence="5">The sequence shown here is derived from an EMBL/GenBank/DDBJ whole genome shotgun (WGS) entry which is preliminary data.</text>
</comment>
<comment type="similarity">
    <text evidence="1">Belongs to the type-I restriction system S methylase family.</text>
</comment>
<accession>A0A5C5XXT2</accession>
<feature type="domain" description="Type I restriction modification DNA specificity" evidence="4">
    <location>
        <begin position="12"/>
        <end position="188"/>
    </location>
</feature>
<sequence>MEADACSSAPPEWRRQSIDQVCMRVTSGGTPSRRRPEFYDGGGNGWVKSKELLDRWIDDTEEQITEEAVKSSSAKVLPENTLLLALYGATVGQLGILRRSMTCNQACCAIIVDSRLADFRYLFYQLLHHRRQLRGLASGAAQQNLSGQLIRGFVLPFPPLPEQQAITRILGALDDKIELNRRMNATLEALARAIFKSWFVDFDPVRAKLDGRQPAGMSADLAALFPDSLEHVDGELVPKGWKPQTLEELTTHIGSGATPRGGSKVYVDDGVALVRSQNVFDHKFVWDGLARITDKAADSLVSVALEEDDILFNITGASVLRTCIVDPDVLPARVNQHVLRIRAAPGISPRYLHLHLASQEMKDHLIGFNAGATREAVTKGHLQAVRIQSPNQEVMDAFSDLVRPIYSRIQANLRESRTLTCTRDTLLPKLLSGELRVGDAERAVGEVV</sequence>
<dbReference type="Proteomes" id="UP000318478">
    <property type="component" value="Unassembled WGS sequence"/>
</dbReference>
<evidence type="ECO:0000256" key="2">
    <source>
        <dbReference type="ARBA" id="ARBA00022747"/>
    </source>
</evidence>
<evidence type="ECO:0000259" key="4">
    <source>
        <dbReference type="Pfam" id="PF01420"/>
    </source>
</evidence>